<dbReference type="InterPro" id="IPR032465">
    <property type="entry name" value="ACMSD"/>
</dbReference>
<dbReference type="OrthoDB" id="9799024at2"/>
<evidence type="ECO:0000313" key="3">
    <source>
        <dbReference type="EMBL" id="ROQ00003.1"/>
    </source>
</evidence>
<dbReference type="InterPro" id="IPR006680">
    <property type="entry name" value="Amidohydro-rel"/>
</dbReference>
<dbReference type="GO" id="GO:0019748">
    <property type="term" value="P:secondary metabolic process"/>
    <property type="evidence" value="ECO:0007669"/>
    <property type="project" value="TreeGrafter"/>
</dbReference>
<feature type="domain" description="Amidohydrolase-related" evidence="2">
    <location>
        <begin position="7"/>
        <end position="296"/>
    </location>
</feature>
<organism evidence="3 4">
    <name type="scientific">Stella humosa</name>
    <dbReference type="NCBI Taxonomy" id="94"/>
    <lineage>
        <taxon>Bacteria</taxon>
        <taxon>Pseudomonadati</taxon>
        <taxon>Pseudomonadota</taxon>
        <taxon>Alphaproteobacteria</taxon>
        <taxon>Rhodospirillales</taxon>
        <taxon>Stellaceae</taxon>
        <taxon>Stella</taxon>
    </lineage>
</organism>
<dbReference type="EMBL" id="RJKX01000013">
    <property type="protein sequence ID" value="ROQ00003.1"/>
    <property type="molecule type" value="Genomic_DNA"/>
</dbReference>
<dbReference type="InterPro" id="IPR032466">
    <property type="entry name" value="Metal_Hydrolase"/>
</dbReference>
<comment type="caution">
    <text evidence="3">The sequence shown here is derived from an EMBL/GenBank/DDBJ whole genome shotgun (WGS) entry which is preliminary data.</text>
</comment>
<dbReference type="RefSeq" id="WP_123689329.1">
    <property type="nucleotide sequence ID" value="NZ_AP019700.1"/>
</dbReference>
<dbReference type="Gene3D" id="3.20.20.140">
    <property type="entry name" value="Metal-dependent hydrolases"/>
    <property type="match status" value="1"/>
</dbReference>
<proteinExistence type="predicted"/>
<protein>
    <submittedName>
        <fullName evidence="3">Aminocarboxymuconate-semialdehyde decarboxylase</fullName>
    </submittedName>
</protein>
<dbReference type="AlphaFoldDB" id="A0A3N1M8G0"/>
<keyword evidence="4" id="KW-1185">Reference proteome</keyword>
<dbReference type="GO" id="GO:0016831">
    <property type="term" value="F:carboxy-lyase activity"/>
    <property type="evidence" value="ECO:0007669"/>
    <property type="project" value="InterPro"/>
</dbReference>
<gene>
    <name evidence="3" type="ORF">EDC65_1798</name>
</gene>
<evidence type="ECO:0000313" key="4">
    <source>
        <dbReference type="Proteomes" id="UP000278222"/>
    </source>
</evidence>
<reference evidence="3 4" key="1">
    <citation type="submission" date="2018-11" db="EMBL/GenBank/DDBJ databases">
        <title>Genomic Encyclopedia of Type Strains, Phase IV (KMG-IV): sequencing the most valuable type-strain genomes for metagenomic binning, comparative biology and taxonomic classification.</title>
        <authorList>
            <person name="Goeker M."/>
        </authorList>
    </citation>
    <scope>NUCLEOTIDE SEQUENCE [LARGE SCALE GENOMIC DNA]</scope>
    <source>
        <strain evidence="3 4">DSM 5900</strain>
    </source>
</reference>
<dbReference type="GO" id="GO:0005737">
    <property type="term" value="C:cytoplasm"/>
    <property type="evidence" value="ECO:0007669"/>
    <property type="project" value="TreeGrafter"/>
</dbReference>
<dbReference type="SUPFAM" id="SSF51556">
    <property type="entry name" value="Metallo-dependent hydrolases"/>
    <property type="match status" value="1"/>
</dbReference>
<dbReference type="GO" id="GO:0016787">
    <property type="term" value="F:hydrolase activity"/>
    <property type="evidence" value="ECO:0007669"/>
    <property type="project" value="InterPro"/>
</dbReference>
<dbReference type="PANTHER" id="PTHR21240">
    <property type="entry name" value="2-AMINO-3-CARBOXYLMUCONATE-6-SEMIALDEHYDE DECARBOXYLASE"/>
    <property type="match status" value="1"/>
</dbReference>
<evidence type="ECO:0000256" key="1">
    <source>
        <dbReference type="ARBA" id="ARBA00023239"/>
    </source>
</evidence>
<name>A0A3N1M8G0_9PROT</name>
<sequence>MEPIALDVHAHIAPILPERIAGLPGIRWDPAAPKLEIDGAALAAPSVFKPEALVAWMDQRGVARAWISIPPPLYRLDLDEDAARVWTDYVNDGLAACAARFPDRLAPLSYLPIRHPALATDIVRRQVAAGNNRFAAAAGSASHGSVISGEDYAPLWAALDAAAAFLFLHPTKGCDGRLDPFFLHNLLGGPGETALAAAHLAMSGIMDRHPAMRICLAHGGGSVPAVAGRLERGQTVRRPGAYIGARPATEAMRGFCADCITHSPAALELAASVFGEDRILFGSDWPFSMGLPDPHAQMQDVRSDLRAKIFAADGDRLPAF</sequence>
<evidence type="ECO:0000259" key="2">
    <source>
        <dbReference type="Pfam" id="PF04909"/>
    </source>
</evidence>
<dbReference type="Proteomes" id="UP000278222">
    <property type="component" value="Unassembled WGS sequence"/>
</dbReference>
<keyword evidence="1" id="KW-0456">Lyase</keyword>
<dbReference type="PANTHER" id="PTHR21240:SF28">
    <property type="entry name" value="ISO-OROTATE DECARBOXYLASE (EUROFUNG)"/>
    <property type="match status" value="1"/>
</dbReference>
<accession>A0A3N1M8G0</accession>
<dbReference type="Pfam" id="PF04909">
    <property type="entry name" value="Amidohydro_2"/>
    <property type="match status" value="1"/>
</dbReference>